<dbReference type="PANTHER" id="PTHR43133">
    <property type="entry name" value="RNA POLYMERASE ECF-TYPE SIGMA FACTO"/>
    <property type="match status" value="1"/>
</dbReference>
<evidence type="ECO:0000256" key="3">
    <source>
        <dbReference type="ARBA" id="ARBA00023082"/>
    </source>
</evidence>
<dbReference type="NCBIfam" id="TIGR02937">
    <property type="entry name" value="sigma70-ECF"/>
    <property type="match status" value="1"/>
</dbReference>
<reference evidence="7 8" key="1">
    <citation type="submission" date="2024-02" db="EMBL/GenBank/DDBJ databases">
        <title>Roseovarius strain W115 nov., isolated from a marine algae.</title>
        <authorList>
            <person name="Lee M.W."/>
            <person name="Lee J.K."/>
            <person name="Kim J.M."/>
            <person name="Choi D.G."/>
            <person name="Baek J.H."/>
            <person name="Bayburt H."/>
            <person name="Jung J.J."/>
            <person name="Han D.M."/>
            <person name="Jeon C.O."/>
        </authorList>
    </citation>
    <scope>NUCLEOTIDE SEQUENCE [LARGE SCALE GENOMIC DNA]</scope>
    <source>
        <strain evidence="7 8">W115</strain>
    </source>
</reference>
<keyword evidence="4" id="KW-0804">Transcription</keyword>
<dbReference type="InterPro" id="IPR013249">
    <property type="entry name" value="RNA_pol_sigma70_r4_t2"/>
</dbReference>
<proteinExistence type="inferred from homology"/>
<gene>
    <name evidence="7" type="ORF">RZS32_012000</name>
</gene>
<keyword evidence="2" id="KW-0805">Transcription regulation</keyword>
<keyword evidence="8" id="KW-1185">Reference proteome</keyword>
<dbReference type="InterPro" id="IPR039425">
    <property type="entry name" value="RNA_pol_sigma-70-like"/>
</dbReference>
<accession>A0ABZ2TFC2</accession>
<comment type="similarity">
    <text evidence="1">Belongs to the sigma-70 factor family. ECF subfamily.</text>
</comment>
<feature type="domain" description="RNA polymerase sigma factor 70 region 4 type 2" evidence="6">
    <location>
        <begin position="131"/>
        <end position="180"/>
    </location>
</feature>
<dbReference type="InterPro" id="IPR007627">
    <property type="entry name" value="RNA_pol_sigma70_r2"/>
</dbReference>
<dbReference type="Pfam" id="PF08281">
    <property type="entry name" value="Sigma70_r4_2"/>
    <property type="match status" value="1"/>
</dbReference>
<evidence type="ECO:0000313" key="7">
    <source>
        <dbReference type="EMBL" id="WYK17140.1"/>
    </source>
</evidence>
<sequence>MLKKILNLGKKTSSYTLYHKSTHYWVLLMDEDFSDLLVQTLPKIRRFTRSLTGNFHDADDLAQETVTTAIRNQGKWVQGSRFDSWVYKIAQNLHISNVRRSETRKKHQHMINGTQSWIQGGAEAHSDLIAVANFMRGLPAEQQAVIHLVSVEGYSYAETAEILNISIGTVTSRLSRGRAAIQRFHDD</sequence>
<dbReference type="Gene3D" id="1.10.1740.10">
    <property type="match status" value="1"/>
</dbReference>
<dbReference type="SUPFAM" id="SSF88946">
    <property type="entry name" value="Sigma2 domain of RNA polymerase sigma factors"/>
    <property type="match status" value="1"/>
</dbReference>
<keyword evidence="3" id="KW-0731">Sigma factor</keyword>
<dbReference type="Gene3D" id="1.10.10.10">
    <property type="entry name" value="Winged helix-like DNA-binding domain superfamily/Winged helix DNA-binding domain"/>
    <property type="match status" value="1"/>
</dbReference>
<protein>
    <submittedName>
        <fullName evidence="7">RNA polymerase sigma factor</fullName>
    </submittedName>
</protein>
<evidence type="ECO:0000256" key="2">
    <source>
        <dbReference type="ARBA" id="ARBA00023015"/>
    </source>
</evidence>
<evidence type="ECO:0000259" key="6">
    <source>
        <dbReference type="Pfam" id="PF08281"/>
    </source>
</evidence>
<evidence type="ECO:0000259" key="5">
    <source>
        <dbReference type="Pfam" id="PF04542"/>
    </source>
</evidence>
<dbReference type="InterPro" id="IPR036388">
    <property type="entry name" value="WH-like_DNA-bd_sf"/>
</dbReference>
<name>A0ABZ2TFC2_9RHOB</name>
<evidence type="ECO:0000313" key="8">
    <source>
        <dbReference type="Proteomes" id="UP001281305"/>
    </source>
</evidence>
<evidence type="ECO:0000256" key="1">
    <source>
        <dbReference type="ARBA" id="ARBA00010641"/>
    </source>
</evidence>
<dbReference type="InterPro" id="IPR014284">
    <property type="entry name" value="RNA_pol_sigma-70_dom"/>
</dbReference>
<dbReference type="CDD" id="cd06171">
    <property type="entry name" value="Sigma70_r4"/>
    <property type="match status" value="1"/>
</dbReference>
<organism evidence="7 8">
    <name type="scientific">Roseovarius rhodophyticola</name>
    <dbReference type="NCBI Taxonomy" id="3080827"/>
    <lineage>
        <taxon>Bacteria</taxon>
        <taxon>Pseudomonadati</taxon>
        <taxon>Pseudomonadota</taxon>
        <taxon>Alphaproteobacteria</taxon>
        <taxon>Rhodobacterales</taxon>
        <taxon>Roseobacteraceae</taxon>
        <taxon>Roseovarius</taxon>
    </lineage>
</organism>
<dbReference type="EMBL" id="CP146606">
    <property type="protein sequence ID" value="WYK17140.1"/>
    <property type="molecule type" value="Genomic_DNA"/>
</dbReference>
<evidence type="ECO:0000256" key="4">
    <source>
        <dbReference type="ARBA" id="ARBA00023163"/>
    </source>
</evidence>
<dbReference type="InterPro" id="IPR013325">
    <property type="entry name" value="RNA_pol_sigma_r2"/>
</dbReference>
<dbReference type="InterPro" id="IPR013324">
    <property type="entry name" value="RNA_pol_sigma_r3/r4-like"/>
</dbReference>
<feature type="domain" description="RNA polymerase sigma-70 region 2" evidence="5">
    <location>
        <begin position="39"/>
        <end position="101"/>
    </location>
</feature>
<dbReference type="Pfam" id="PF04542">
    <property type="entry name" value="Sigma70_r2"/>
    <property type="match status" value="1"/>
</dbReference>
<dbReference type="SUPFAM" id="SSF88659">
    <property type="entry name" value="Sigma3 and sigma4 domains of RNA polymerase sigma factors"/>
    <property type="match status" value="1"/>
</dbReference>
<dbReference type="RefSeq" id="WP_317057214.1">
    <property type="nucleotide sequence ID" value="NZ_CP146606.1"/>
</dbReference>
<dbReference type="Proteomes" id="UP001281305">
    <property type="component" value="Chromosome"/>
</dbReference>
<dbReference type="PANTHER" id="PTHR43133:SF25">
    <property type="entry name" value="RNA POLYMERASE SIGMA FACTOR RFAY-RELATED"/>
    <property type="match status" value="1"/>
</dbReference>